<dbReference type="AlphaFoldDB" id="A0A8S3H4J2"/>
<comment type="caution">
    <text evidence="2">The sequence shown here is derived from an EMBL/GenBank/DDBJ whole genome shotgun (WGS) entry which is preliminary data.</text>
</comment>
<feature type="non-terminal residue" evidence="2">
    <location>
        <position position="1"/>
    </location>
</feature>
<gene>
    <name evidence="1" type="ORF">BYL167_LOCUS59784</name>
    <name evidence="2" type="ORF">GIL414_LOCUS67745</name>
</gene>
<protein>
    <submittedName>
        <fullName evidence="2">Uncharacterized protein</fullName>
    </submittedName>
</protein>
<reference evidence="2" key="1">
    <citation type="submission" date="2021-02" db="EMBL/GenBank/DDBJ databases">
        <authorList>
            <person name="Nowell W R."/>
        </authorList>
    </citation>
    <scope>NUCLEOTIDE SEQUENCE</scope>
</reference>
<dbReference type="Proteomes" id="UP000681720">
    <property type="component" value="Unassembled WGS sequence"/>
</dbReference>
<sequence>FQYWWHGSLPNGTVSSNTCLDWSRQNTSLSGVASRLANDINGLFHKQYVWPCSLNDANMGILCIETNCDKQNYYKH</sequence>
<proteinExistence type="predicted"/>
<evidence type="ECO:0000313" key="1">
    <source>
        <dbReference type="EMBL" id="CAF5065004.1"/>
    </source>
</evidence>
<dbReference type="EMBL" id="CAJOBJ010326567">
    <property type="protein sequence ID" value="CAF5176141.1"/>
    <property type="molecule type" value="Genomic_DNA"/>
</dbReference>
<dbReference type="Gene3D" id="3.10.100.10">
    <property type="entry name" value="Mannose-Binding Protein A, subunit A"/>
    <property type="match status" value="1"/>
</dbReference>
<dbReference type="Proteomes" id="UP000681967">
    <property type="component" value="Unassembled WGS sequence"/>
</dbReference>
<dbReference type="EMBL" id="CAJOBH010229283">
    <property type="protein sequence ID" value="CAF5065004.1"/>
    <property type="molecule type" value="Genomic_DNA"/>
</dbReference>
<name>A0A8S3H4J2_9BILA</name>
<evidence type="ECO:0000313" key="3">
    <source>
        <dbReference type="Proteomes" id="UP000681720"/>
    </source>
</evidence>
<evidence type="ECO:0000313" key="2">
    <source>
        <dbReference type="EMBL" id="CAF5176141.1"/>
    </source>
</evidence>
<organism evidence="2 3">
    <name type="scientific">Rotaria magnacalcarata</name>
    <dbReference type="NCBI Taxonomy" id="392030"/>
    <lineage>
        <taxon>Eukaryota</taxon>
        <taxon>Metazoa</taxon>
        <taxon>Spiralia</taxon>
        <taxon>Gnathifera</taxon>
        <taxon>Rotifera</taxon>
        <taxon>Eurotatoria</taxon>
        <taxon>Bdelloidea</taxon>
        <taxon>Philodinida</taxon>
        <taxon>Philodinidae</taxon>
        <taxon>Rotaria</taxon>
    </lineage>
</organism>
<accession>A0A8S3H4J2</accession>
<dbReference type="InterPro" id="IPR016186">
    <property type="entry name" value="C-type_lectin-like/link_sf"/>
</dbReference>